<evidence type="ECO:0000259" key="1">
    <source>
        <dbReference type="Pfam" id="PF13460"/>
    </source>
</evidence>
<dbReference type="PANTHER" id="PTHR43162">
    <property type="match status" value="1"/>
</dbReference>
<comment type="caution">
    <text evidence="2">The sequence shown here is derived from an EMBL/GenBank/DDBJ whole genome shotgun (WGS) entry which is preliminary data.</text>
</comment>
<reference evidence="3" key="1">
    <citation type="journal article" date="2019" name="Int. J. Syst. Evol. Microbiol.">
        <title>The Global Catalogue of Microorganisms (GCM) 10K type strain sequencing project: providing services to taxonomists for standard genome sequencing and annotation.</title>
        <authorList>
            <consortium name="The Broad Institute Genomics Platform"/>
            <consortium name="The Broad Institute Genome Sequencing Center for Infectious Disease"/>
            <person name="Wu L."/>
            <person name="Ma J."/>
        </authorList>
    </citation>
    <scope>NUCLEOTIDE SEQUENCE [LARGE SCALE GENOMIC DNA]</scope>
    <source>
        <strain evidence="3">XZYJ18</strain>
    </source>
</reference>
<keyword evidence="3" id="KW-1185">Reference proteome</keyword>
<organism evidence="2 3">
    <name type="scientific">Nocardiopsis mangrovi</name>
    <dbReference type="NCBI Taxonomy" id="1179818"/>
    <lineage>
        <taxon>Bacteria</taxon>
        <taxon>Bacillati</taxon>
        <taxon>Actinomycetota</taxon>
        <taxon>Actinomycetes</taxon>
        <taxon>Streptosporangiales</taxon>
        <taxon>Nocardiopsidaceae</taxon>
        <taxon>Nocardiopsis</taxon>
    </lineage>
</organism>
<evidence type="ECO:0000313" key="3">
    <source>
        <dbReference type="Proteomes" id="UP001595923"/>
    </source>
</evidence>
<dbReference type="InterPro" id="IPR036291">
    <property type="entry name" value="NAD(P)-bd_dom_sf"/>
</dbReference>
<dbReference type="Gene3D" id="3.90.25.10">
    <property type="entry name" value="UDP-galactose 4-epimerase, domain 1"/>
    <property type="match status" value="1"/>
</dbReference>
<dbReference type="RefSeq" id="WP_378580279.1">
    <property type="nucleotide sequence ID" value="NZ_JBHSFQ010000051.1"/>
</dbReference>
<accession>A0ABV9E3W6</accession>
<dbReference type="PANTHER" id="PTHR43162:SF1">
    <property type="entry name" value="PRESTALK A DIFFERENTIATION PROTEIN A"/>
    <property type="match status" value="1"/>
</dbReference>
<dbReference type="InterPro" id="IPR016040">
    <property type="entry name" value="NAD(P)-bd_dom"/>
</dbReference>
<proteinExistence type="predicted"/>
<name>A0ABV9E3W6_9ACTN</name>
<dbReference type="Pfam" id="PF13460">
    <property type="entry name" value="NAD_binding_10"/>
    <property type="match status" value="1"/>
</dbReference>
<feature type="domain" description="NAD(P)-binding" evidence="1">
    <location>
        <begin position="6"/>
        <end position="171"/>
    </location>
</feature>
<dbReference type="EMBL" id="JBHSFQ010000051">
    <property type="protein sequence ID" value="MFC4565889.1"/>
    <property type="molecule type" value="Genomic_DNA"/>
</dbReference>
<dbReference type="Proteomes" id="UP001595923">
    <property type="component" value="Unassembled WGS sequence"/>
</dbReference>
<evidence type="ECO:0000313" key="2">
    <source>
        <dbReference type="EMBL" id="MFC4565889.1"/>
    </source>
</evidence>
<gene>
    <name evidence="2" type="ORF">ACFO4E_28855</name>
</gene>
<dbReference type="SUPFAM" id="SSF51735">
    <property type="entry name" value="NAD(P)-binding Rossmann-fold domains"/>
    <property type="match status" value="1"/>
</dbReference>
<dbReference type="InterPro" id="IPR051604">
    <property type="entry name" value="Ergot_Alk_Oxidoreductase"/>
</dbReference>
<protein>
    <submittedName>
        <fullName evidence="2">NAD(P)H-binding protein</fullName>
    </submittedName>
</protein>
<sequence length="289" mass="29533">MILVTGATGTTGSEVVRRLLERGEKVRAMSRRGVAVPGADAVRADFADPASLAPAVAGVSAVYLVTAPPEPVVDHDAALVEAARAAGVERIVKLGAISGGEPGTWHRRCEQPTRDSGLTWTVLRPATFASNMLPYAPMIAGGLPLPDWTSGGAVGIVDPRDVAAVAVEALTTGGHAGRAYTLTGPELLTFAQQVAVLQRVLGTGIGTRDATMDDARTMMLDRGMRPDSVEESVAGMTRLAEGGYAVLTGDVSAVLGRAPGTFAAWAADHRQAFGGAGGTRGAPSAADTP</sequence>
<dbReference type="Gene3D" id="3.40.50.720">
    <property type="entry name" value="NAD(P)-binding Rossmann-like Domain"/>
    <property type="match status" value="1"/>
</dbReference>